<keyword evidence="1" id="KW-0472">Membrane</keyword>
<keyword evidence="1" id="KW-0812">Transmembrane</keyword>
<evidence type="ECO:0008006" key="4">
    <source>
        <dbReference type="Google" id="ProtNLM"/>
    </source>
</evidence>
<feature type="transmembrane region" description="Helical" evidence="1">
    <location>
        <begin position="49"/>
        <end position="69"/>
    </location>
</feature>
<accession>A0A0U1NXL8</accession>
<sequence length="143" mass="16051">MKKITDERLIVKNLKNIRIAYILQTLGIIGILAYDAVTKGLDRMRDNPLWLVFMITTVISAYLSMSISVEHENVEKSPKKNLGVSIIVLLLISTVLGFLVSKSAGYNVIDGVICGGILFICGIFPTFYVFKLRKKQQDEQIDK</sequence>
<evidence type="ECO:0000313" key="2">
    <source>
        <dbReference type="EMBL" id="CRK82761.1"/>
    </source>
</evidence>
<keyword evidence="3" id="KW-1185">Reference proteome</keyword>
<name>A0A0U1NXL8_9BACI</name>
<feature type="transmembrane region" description="Helical" evidence="1">
    <location>
        <begin position="106"/>
        <end position="130"/>
    </location>
</feature>
<proteinExistence type="predicted"/>
<protein>
    <recommendedName>
        <fullName evidence="4">Branched-chain amino acid ABC transporter substrate-binding protein</fullName>
    </recommendedName>
</protein>
<dbReference type="EMBL" id="CVRB01000003">
    <property type="protein sequence ID" value="CRK82761.1"/>
    <property type="molecule type" value="Genomic_DNA"/>
</dbReference>
<feature type="transmembrane region" description="Helical" evidence="1">
    <location>
        <begin position="81"/>
        <end position="100"/>
    </location>
</feature>
<organism evidence="2 3">
    <name type="scientific">Neobacillus massiliamazoniensis</name>
    <dbReference type="NCBI Taxonomy" id="1499688"/>
    <lineage>
        <taxon>Bacteria</taxon>
        <taxon>Bacillati</taxon>
        <taxon>Bacillota</taxon>
        <taxon>Bacilli</taxon>
        <taxon>Bacillales</taxon>
        <taxon>Bacillaceae</taxon>
        <taxon>Neobacillus</taxon>
    </lineage>
</organism>
<dbReference type="RefSeq" id="WP_090635083.1">
    <property type="nucleotide sequence ID" value="NZ_CVRB01000003.1"/>
</dbReference>
<gene>
    <name evidence="2" type="ORF">BN000_02707</name>
</gene>
<dbReference type="OrthoDB" id="2300382at2"/>
<keyword evidence="1" id="KW-1133">Transmembrane helix</keyword>
<reference evidence="3" key="1">
    <citation type="submission" date="2015-05" db="EMBL/GenBank/DDBJ databases">
        <authorList>
            <person name="Urmite Genomes"/>
        </authorList>
    </citation>
    <scope>NUCLEOTIDE SEQUENCE [LARGE SCALE GENOMIC DNA]</scope>
    <source>
        <strain evidence="3">LF1</strain>
    </source>
</reference>
<evidence type="ECO:0000313" key="3">
    <source>
        <dbReference type="Proteomes" id="UP000199087"/>
    </source>
</evidence>
<dbReference type="STRING" id="1499688.BN000_02707"/>
<dbReference type="AlphaFoldDB" id="A0A0U1NXL8"/>
<feature type="transmembrane region" description="Helical" evidence="1">
    <location>
        <begin position="20"/>
        <end position="37"/>
    </location>
</feature>
<evidence type="ECO:0000256" key="1">
    <source>
        <dbReference type="SAM" id="Phobius"/>
    </source>
</evidence>
<dbReference type="Proteomes" id="UP000199087">
    <property type="component" value="Unassembled WGS sequence"/>
</dbReference>